<evidence type="ECO:0000313" key="2">
    <source>
        <dbReference type="EMBL" id="OQO06770.1"/>
    </source>
</evidence>
<sequence>MSRYRSLTRSISAIRDRFRRRRSDGHEDTPRITRSDPVNGDAEDQNDAGAVGVTRDEMESDEQTNTRSDQDDADRGRSSERQIAPTLIRPANTSVEAARITANNQSPIVATYAPTYDVHYAEDIPHYLPQSPSSLRRAHTWHAATNDERGPQSLRSLHIDGRLTPPNQQVIFDNEQPVNQLPAEASTPGRGRKHHGLHETKSKKDASEEVSESTASGTPRHVCRQRPYYTPARLENSCRSCISVPVVGDVGSGRLSRRPRGYTDPYVEKHREAIDEYEYPETDEKRSNEIKRKSQQLAHEKGKAMRRNRDVSPNGSETVEPEPAPQTSIGSAGLLLGPSIIRDPGVTHTAENLPGNLAGIPAIENNATPSAPPQSSSRPSPSSLELDTQTFNPDGSDPTPYGAPGNRGKVRAHPVNNQGSPSSTSSQAKMADATLRQPSVAVSPLTTRPNGDMLEHVLPPPSYQATQEDASENSRPHNDEPALSNDEFGRLRINQPSVDQRRGEGAVQVPRPPPHNDSVAEPQASAPGPSSNTKEKEKVDNDHAPASTTDQHVFSLRLPESLFSESPRMLDTFSMRDLYYQQIVQAVQDDCEQGHASEKSPGPPVVGDVLTLWREESNDPFIDKRRRDSVLSHWGEPVEEPVIDRRRRDSVLSNWSEPVDDEVVESLTAPHVSASHQPRDVSLSTKPKAATKGTLSRICGALKDALDVVGGDEEALQQTSPVEMDVRERGKYRPGLFATGWGALRDALDSTLALV</sequence>
<feature type="compositionally biased region" description="Basic and acidic residues" evidence="1">
    <location>
        <begin position="533"/>
        <end position="543"/>
    </location>
</feature>
<accession>A0A1V8T602</accession>
<name>A0A1V8T602_9PEZI</name>
<feature type="compositionally biased region" description="Basic and acidic residues" evidence="1">
    <location>
        <begin position="282"/>
        <end position="310"/>
    </location>
</feature>
<proteinExistence type="predicted"/>
<feature type="compositionally biased region" description="Low complexity" evidence="1">
    <location>
        <begin position="373"/>
        <end position="383"/>
    </location>
</feature>
<feature type="compositionally biased region" description="Basic and acidic residues" evidence="1">
    <location>
        <begin position="24"/>
        <end position="34"/>
    </location>
</feature>
<organism evidence="2 3">
    <name type="scientific">Cryoendolithus antarcticus</name>
    <dbReference type="NCBI Taxonomy" id="1507870"/>
    <lineage>
        <taxon>Eukaryota</taxon>
        <taxon>Fungi</taxon>
        <taxon>Dikarya</taxon>
        <taxon>Ascomycota</taxon>
        <taxon>Pezizomycotina</taxon>
        <taxon>Dothideomycetes</taxon>
        <taxon>Dothideomycetidae</taxon>
        <taxon>Cladosporiales</taxon>
        <taxon>Cladosporiaceae</taxon>
        <taxon>Cryoendolithus</taxon>
    </lineage>
</organism>
<dbReference type="InParanoid" id="A0A1V8T602"/>
<comment type="caution">
    <text evidence="2">The sequence shown here is derived from an EMBL/GenBank/DDBJ whole genome shotgun (WGS) entry which is preliminary data.</text>
</comment>
<gene>
    <name evidence="2" type="ORF">B0A48_08558</name>
</gene>
<reference evidence="3" key="1">
    <citation type="submission" date="2017-03" db="EMBL/GenBank/DDBJ databases">
        <title>Genomes of endolithic fungi from Antarctica.</title>
        <authorList>
            <person name="Coleine C."/>
            <person name="Masonjones S."/>
            <person name="Stajich J.E."/>
        </authorList>
    </citation>
    <scope>NUCLEOTIDE SEQUENCE [LARGE SCALE GENOMIC DNA]</scope>
    <source>
        <strain evidence="3">CCFEE 5527</strain>
    </source>
</reference>
<evidence type="ECO:0000313" key="3">
    <source>
        <dbReference type="Proteomes" id="UP000192596"/>
    </source>
</evidence>
<feature type="compositionally biased region" description="Basic and acidic residues" evidence="1">
    <location>
        <begin position="68"/>
        <end position="80"/>
    </location>
</feature>
<dbReference type="AlphaFoldDB" id="A0A1V8T602"/>
<dbReference type="Proteomes" id="UP000192596">
    <property type="component" value="Unassembled WGS sequence"/>
</dbReference>
<feature type="compositionally biased region" description="Basic and acidic residues" evidence="1">
    <location>
        <begin position="197"/>
        <end position="207"/>
    </location>
</feature>
<feature type="compositionally biased region" description="Polar residues" evidence="1">
    <location>
        <begin position="415"/>
        <end position="428"/>
    </location>
</feature>
<feature type="region of interest" description="Disordered" evidence="1">
    <location>
        <begin position="273"/>
        <end position="549"/>
    </location>
</feature>
<evidence type="ECO:0000256" key="1">
    <source>
        <dbReference type="SAM" id="MobiDB-lite"/>
    </source>
</evidence>
<keyword evidence="3" id="KW-1185">Reference proteome</keyword>
<protein>
    <submittedName>
        <fullName evidence="2">Uncharacterized protein</fullName>
    </submittedName>
</protein>
<feature type="region of interest" description="Disordered" evidence="1">
    <location>
        <begin position="1"/>
        <end position="92"/>
    </location>
</feature>
<feature type="region of interest" description="Disordered" evidence="1">
    <location>
        <begin position="180"/>
        <end position="222"/>
    </location>
</feature>
<dbReference type="EMBL" id="NAJO01000016">
    <property type="protein sequence ID" value="OQO06770.1"/>
    <property type="molecule type" value="Genomic_DNA"/>
</dbReference>
<feature type="region of interest" description="Disordered" evidence="1">
    <location>
        <begin position="145"/>
        <end position="168"/>
    </location>
</feature>